<feature type="transmembrane region" description="Helical" evidence="7">
    <location>
        <begin position="17"/>
        <end position="40"/>
    </location>
</feature>
<evidence type="ECO:0000256" key="6">
    <source>
        <dbReference type="ARBA" id="ARBA00023136"/>
    </source>
</evidence>
<feature type="transmembrane region" description="Helical" evidence="7">
    <location>
        <begin position="156"/>
        <end position="176"/>
    </location>
</feature>
<dbReference type="Pfam" id="PF00953">
    <property type="entry name" value="Glycos_transf_4"/>
    <property type="match status" value="1"/>
</dbReference>
<dbReference type="CDD" id="cd06853">
    <property type="entry name" value="GT_WecA_like"/>
    <property type="match status" value="1"/>
</dbReference>
<feature type="transmembrane region" description="Helical" evidence="7">
    <location>
        <begin position="120"/>
        <end position="144"/>
    </location>
</feature>
<name>A0ABT1A5D0_9PSEU</name>
<dbReference type="InterPro" id="IPR000715">
    <property type="entry name" value="Glycosyl_transferase_4"/>
</dbReference>
<dbReference type="PANTHER" id="PTHR22926">
    <property type="entry name" value="PHOSPHO-N-ACETYLMURAMOYL-PENTAPEPTIDE-TRANSFERASE"/>
    <property type="match status" value="1"/>
</dbReference>
<dbReference type="Proteomes" id="UP001165283">
    <property type="component" value="Unassembled WGS sequence"/>
</dbReference>
<dbReference type="GO" id="GO:0016740">
    <property type="term" value="F:transferase activity"/>
    <property type="evidence" value="ECO:0007669"/>
    <property type="project" value="UniProtKB-KW"/>
</dbReference>
<feature type="transmembrane region" description="Helical" evidence="7">
    <location>
        <begin position="363"/>
        <end position="381"/>
    </location>
</feature>
<feature type="transmembrane region" description="Helical" evidence="7">
    <location>
        <begin position="92"/>
        <end position="108"/>
    </location>
</feature>
<protein>
    <submittedName>
        <fullName evidence="8">Undecaprenyl/decaprenyl-phosphate alpha-N-acetylglucosaminyl 1-phosphate transferase</fullName>
    </submittedName>
</protein>
<feature type="transmembrane region" description="Helical" evidence="7">
    <location>
        <begin position="188"/>
        <end position="211"/>
    </location>
</feature>
<evidence type="ECO:0000256" key="3">
    <source>
        <dbReference type="ARBA" id="ARBA00022679"/>
    </source>
</evidence>
<feature type="transmembrane region" description="Helical" evidence="7">
    <location>
        <begin position="61"/>
        <end position="80"/>
    </location>
</feature>
<proteinExistence type="predicted"/>
<keyword evidence="2" id="KW-1003">Cell membrane</keyword>
<feature type="transmembrane region" description="Helical" evidence="7">
    <location>
        <begin position="242"/>
        <end position="262"/>
    </location>
</feature>
<feature type="transmembrane region" description="Helical" evidence="7">
    <location>
        <begin position="282"/>
        <end position="305"/>
    </location>
</feature>
<keyword evidence="4 7" id="KW-0812">Transmembrane</keyword>
<evidence type="ECO:0000313" key="9">
    <source>
        <dbReference type="Proteomes" id="UP001165283"/>
    </source>
</evidence>
<organism evidence="8 9">
    <name type="scientific">Pseudonocardia humida</name>
    <dbReference type="NCBI Taxonomy" id="2800819"/>
    <lineage>
        <taxon>Bacteria</taxon>
        <taxon>Bacillati</taxon>
        <taxon>Actinomycetota</taxon>
        <taxon>Actinomycetes</taxon>
        <taxon>Pseudonocardiales</taxon>
        <taxon>Pseudonocardiaceae</taxon>
        <taxon>Pseudonocardia</taxon>
    </lineage>
</organism>
<reference evidence="8" key="1">
    <citation type="submission" date="2021-04" db="EMBL/GenBank/DDBJ databases">
        <title>Pseudonocardia sp. nov., isolated from sandy soil of mangrove forest.</title>
        <authorList>
            <person name="Zan Z."/>
            <person name="Huang R."/>
            <person name="Liu W."/>
        </authorList>
    </citation>
    <scope>NUCLEOTIDE SEQUENCE</scope>
    <source>
        <strain evidence="8">S2-4</strain>
    </source>
</reference>
<evidence type="ECO:0000256" key="7">
    <source>
        <dbReference type="SAM" id="Phobius"/>
    </source>
</evidence>
<sequence>MTPPEFATQLILPFREYLLAGFTAAVITFLLVGPVRVLALRLGAVAWPRGRDVHVTPTPRWGGVAMLGGVLAGVGMAYQLPALRLAFDSFEVIAVMGAAALLVLVGALDDKYDLDALTKFAGQITAAGVLVIFGIQLYVFYIPWGGGGPGPISGSILVLGTNQSALLTVLLTVALVNAMNFVDGLDGLAAGIGMIAATAIGLFAIGLVHRVGNDPTAYSPALIAVVLAGACLGFLPHNFNPARIFMGDSGSMLIGLLLAAATTSASGRMANTGLAGTDFIGLFAPLVVLAAVGFVPLLDLLLAVVRRTRKGRSPFSPDKMHLHHRMLEIGHSHRRAVLLIYLWAGVLAFGAVALALIDDVSLVLWTSGAGLLVAVIATVVPRERRRAAARRPAGRPLPGAPTAGD</sequence>
<keyword evidence="9" id="KW-1185">Reference proteome</keyword>
<accession>A0ABT1A5D0</accession>
<comment type="caution">
    <text evidence="8">The sequence shown here is derived from an EMBL/GenBank/DDBJ whole genome shotgun (WGS) entry which is preliminary data.</text>
</comment>
<feature type="transmembrane region" description="Helical" evidence="7">
    <location>
        <begin position="336"/>
        <end position="357"/>
    </location>
</feature>
<evidence type="ECO:0000313" key="8">
    <source>
        <dbReference type="EMBL" id="MCO1658146.1"/>
    </source>
</evidence>
<dbReference type="RefSeq" id="WP_252441794.1">
    <property type="nucleotide sequence ID" value="NZ_JAGSOV010000051.1"/>
</dbReference>
<dbReference type="PANTHER" id="PTHR22926:SF3">
    <property type="entry name" value="UNDECAPRENYL-PHOSPHATE ALPHA-N-ACETYLGLUCOSAMINYL 1-PHOSPHATE TRANSFERASE"/>
    <property type="match status" value="1"/>
</dbReference>
<keyword evidence="3 8" id="KW-0808">Transferase</keyword>
<gene>
    <name evidence="8" type="ORF">KDL28_24090</name>
</gene>
<feature type="transmembrane region" description="Helical" evidence="7">
    <location>
        <begin position="217"/>
        <end position="235"/>
    </location>
</feature>
<evidence type="ECO:0000256" key="5">
    <source>
        <dbReference type="ARBA" id="ARBA00022989"/>
    </source>
</evidence>
<evidence type="ECO:0000256" key="1">
    <source>
        <dbReference type="ARBA" id="ARBA00004651"/>
    </source>
</evidence>
<comment type="subcellular location">
    <subcellularLocation>
        <location evidence="1">Cell membrane</location>
        <topology evidence="1">Multi-pass membrane protein</topology>
    </subcellularLocation>
</comment>
<evidence type="ECO:0000256" key="2">
    <source>
        <dbReference type="ARBA" id="ARBA00022475"/>
    </source>
</evidence>
<keyword evidence="6 7" id="KW-0472">Membrane</keyword>
<keyword evidence="5 7" id="KW-1133">Transmembrane helix</keyword>
<evidence type="ECO:0000256" key="4">
    <source>
        <dbReference type="ARBA" id="ARBA00022692"/>
    </source>
</evidence>
<dbReference type="EMBL" id="JAGSOV010000051">
    <property type="protein sequence ID" value="MCO1658146.1"/>
    <property type="molecule type" value="Genomic_DNA"/>
</dbReference>